<gene>
    <name evidence="2" type="ORF">VP1G_10761</name>
</gene>
<evidence type="ECO:0000313" key="2">
    <source>
        <dbReference type="EMBL" id="KUI56143.1"/>
    </source>
</evidence>
<keyword evidence="3" id="KW-1185">Reference proteome</keyword>
<name>A0A194UWV7_CYTMA</name>
<evidence type="ECO:0000313" key="3">
    <source>
        <dbReference type="Proteomes" id="UP000078576"/>
    </source>
</evidence>
<proteinExistence type="predicted"/>
<evidence type="ECO:0000256" key="1">
    <source>
        <dbReference type="SAM" id="MobiDB-lite"/>
    </source>
</evidence>
<protein>
    <submittedName>
        <fullName evidence="2">Uncharacterized protein</fullName>
    </submittedName>
</protein>
<sequence>MPLTPLGIGESPRSAIKSEVPGPACQPECVSDISKDYNNETGLRKVATGGGRVDLDMAWQALAGWIAKTKSGRNVAEYRRFRFITRICRNTLYCTEGETDGALEISETILAWPVGAGDAPATDSNDGVPCLSSACDVATSSPPAGSSDLYAGLTSPCIAESPGSSDLKPA</sequence>
<dbReference type="Proteomes" id="UP000078576">
    <property type="component" value="Unassembled WGS sequence"/>
</dbReference>
<reference evidence="3" key="1">
    <citation type="submission" date="2014-12" db="EMBL/GenBank/DDBJ databases">
        <title>Genome Sequence of Valsa Canker Pathogens Uncovers a Specific Adaption of Colonization on Woody Bark.</title>
        <authorList>
            <person name="Yin Z."/>
            <person name="Liu H."/>
            <person name="Gao X."/>
            <person name="Li Z."/>
            <person name="Song N."/>
            <person name="Ke X."/>
            <person name="Dai Q."/>
            <person name="Wu Y."/>
            <person name="Sun Y."/>
            <person name="Xu J.-R."/>
            <person name="Kang Z.K."/>
            <person name="Wang L."/>
            <person name="Huang L."/>
        </authorList>
    </citation>
    <scope>NUCLEOTIDE SEQUENCE [LARGE SCALE GENOMIC DNA]</scope>
    <source>
        <strain evidence="3">SXYL134</strain>
    </source>
</reference>
<feature type="region of interest" description="Disordered" evidence="1">
    <location>
        <begin position="1"/>
        <end position="21"/>
    </location>
</feature>
<dbReference type="EMBL" id="KN714686">
    <property type="protein sequence ID" value="KUI56143.1"/>
    <property type="molecule type" value="Genomic_DNA"/>
</dbReference>
<dbReference type="AlphaFoldDB" id="A0A194UWV7"/>
<organism evidence="2 3">
    <name type="scientific">Cytospora mali</name>
    <name type="common">Apple Valsa canker fungus</name>
    <name type="synonym">Valsa mali</name>
    <dbReference type="NCBI Taxonomy" id="578113"/>
    <lineage>
        <taxon>Eukaryota</taxon>
        <taxon>Fungi</taxon>
        <taxon>Dikarya</taxon>
        <taxon>Ascomycota</taxon>
        <taxon>Pezizomycotina</taxon>
        <taxon>Sordariomycetes</taxon>
        <taxon>Sordariomycetidae</taxon>
        <taxon>Diaporthales</taxon>
        <taxon>Cytosporaceae</taxon>
        <taxon>Cytospora</taxon>
    </lineage>
</organism>
<accession>A0A194UWV7</accession>